<evidence type="ECO:0000313" key="24">
    <source>
        <dbReference type="EMBL" id="AEX85959.1"/>
    </source>
</evidence>
<dbReference type="RefSeq" id="WP_014297030.1">
    <property type="nucleotide sequence ID" value="NC_016751.1"/>
</dbReference>
<dbReference type="InterPro" id="IPR036724">
    <property type="entry name" value="Cobalamin-bd_sf"/>
</dbReference>
<evidence type="ECO:0000256" key="5">
    <source>
        <dbReference type="ARBA" id="ARBA00010398"/>
    </source>
</evidence>
<feature type="domain" description="B12-binding" evidence="22">
    <location>
        <begin position="656"/>
        <end position="782"/>
    </location>
</feature>
<feature type="domain" description="Hcy-binding" evidence="20">
    <location>
        <begin position="3"/>
        <end position="291"/>
    </location>
</feature>
<dbReference type="OrthoDB" id="9803687at2"/>
<gene>
    <name evidence="24" type="ordered locus">Marpi_1569</name>
</gene>
<sequence length="782" mass="87073">MNRKEFSELLNQRVLFLDGAYGTEFFKMGIRGRMPIELLNITNPDAVYTLQKAYVNAGVDFLLTNTFSANRLKMQSLKVKENIKDINFHAVKIAKDAAKNSNVKILGDISSTGILLTPLGELSFDEAYEVFKEQGEILLNAGIDGFIIETMSDLKELKAAFLALRDLDNNIPIIAHLTFEENGRTVTGTSVEIFATLFNDLDVDVIGMNCTLTPEEMIKVFQTLSKYSKKPISVEPNAGKPKLQPDGSVIYNTTPEKFSVYMEDFVHLGANIIGGCCGTGPEHIKLMREFIGKTRVRKRETIKKQFLSSRTILRETEPFLIIGERINASGKKNFQNAIREYNFDRMVNLATAQEKEGSHVLDINLGIEKLLDKKHFEKSIIILDKIGSIPLSLDIQQPEFMEVALKEYVGRPLINSSTVEKEKLDTAIRWLKRYGGMLILLTMKNKIPETAQERFEIAMKGIKYLEENGISKDRIFVDPLVLPVGAKKDPFVTLETIKLLSEKGIKTSIGLSNLSFGLPSREGINASFLSLAIHNGLSGAILNSKESSTMNIVFGSLILHGMEVSRDTSTSTGDELADLILKKKSRELKEKINLLLKDYTPLQVSQNILAKTMEYIGELYSKGEIYLPQLILAAETVTPIFEYLNNMLKKEESSSKGTILVATVEGDVHDIGKKIVATVLKSSGYEVIDIGKDIPGKIILEKVKELKSDLLGLSAMMTTTVGKIKEVKDLLLENGVEIPIIAGGASMNKELASKFGVFYAKNANEALKYAKRFINNKKIREL</sequence>
<evidence type="ECO:0000259" key="21">
    <source>
        <dbReference type="PROSITE" id="PS50972"/>
    </source>
</evidence>
<evidence type="ECO:0000256" key="8">
    <source>
        <dbReference type="ARBA" id="ARBA00022603"/>
    </source>
</evidence>
<feature type="domain" description="B12-binding N-terminal" evidence="23">
    <location>
        <begin position="563"/>
        <end position="656"/>
    </location>
</feature>
<dbReference type="Gene3D" id="3.20.20.330">
    <property type="entry name" value="Homocysteine-binding-like domain"/>
    <property type="match status" value="1"/>
</dbReference>
<dbReference type="InterPro" id="IPR050554">
    <property type="entry name" value="Met_Synthase/Corrinoid"/>
</dbReference>
<evidence type="ECO:0000256" key="1">
    <source>
        <dbReference type="ARBA" id="ARBA00001700"/>
    </source>
</evidence>
<dbReference type="AlphaFoldDB" id="H2J4L7"/>
<proteinExistence type="inferred from homology"/>
<keyword evidence="25" id="KW-1185">Reference proteome</keyword>
<evidence type="ECO:0000256" key="9">
    <source>
        <dbReference type="ARBA" id="ARBA00022605"/>
    </source>
</evidence>
<keyword evidence="13 19" id="KW-0479">Metal-binding</keyword>
<evidence type="ECO:0000256" key="12">
    <source>
        <dbReference type="ARBA" id="ARBA00022691"/>
    </source>
</evidence>
<feature type="binding site" evidence="19">
    <location>
        <position position="210"/>
    </location>
    <ligand>
        <name>Zn(2+)</name>
        <dbReference type="ChEBI" id="CHEBI:29105"/>
    </ligand>
</feature>
<dbReference type="SUPFAM" id="SSF82282">
    <property type="entry name" value="Homocysteine S-methyltransferase"/>
    <property type="match status" value="1"/>
</dbReference>
<dbReference type="STRING" id="443254.Marpi_1569"/>
<evidence type="ECO:0000256" key="7">
    <source>
        <dbReference type="ARBA" id="ARBA00013998"/>
    </source>
</evidence>
<dbReference type="Pfam" id="PF02310">
    <property type="entry name" value="B12-binding"/>
    <property type="match status" value="1"/>
</dbReference>
<dbReference type="SUPFAM" id="SSF51717">
    <property type="entry name" value="Dihydropteroate synthetase-like"/>
    <property type="match status" value="1"/>
</dbReference>
<dbReference type="InterPro" id="IPR003759">
    <property type="entry name" value="Cbl-bd_cap"/>
</dbReference>
<dbReference type="SMART" id="SM01018">
    <property type="entry name" value="B12-binding_2"/>
    <property type="match status" value="1"/>
</dbReference>
<dbReference type="GO" id="GO:0046872">
    <property type="term" value="F:metal ion binding"/>
    <property type="evidence" value="ECO:0007669"/>
    <property type="project" value="UniProtKB-KW"/>
</dbReference>
<keyword evidence="16" id="KW-0170">Cobalt</keyword>
<organism evidence="24 25">
    <name type="scientific">Marinitoga piezophila (strain DSM 14283 / JCM 11233 / KA3)</name>
    <dbReference type="NCBI Taxonomy" id="443254"/>
    <lineage>
        <taxon>Bacteria</taxon>
        <taxon>Thermotogati</taxon>
        <taxon>Thermotogota</taxon>
        <taxon>Thermotogae</taxon>
        <taxon>Petrotogales</taxon>
        <taxon>Petrotogaceae</taxon>
        <taxon>Marinitoga</taxon>
    </lineage>
</organism>
<dbReference type="UniPathway" id="UPA00051">
    <property type="reaction ID" value="UER00081"/>
</dbReference>
<keyword evidence="8 19" id="KW-0489">Methyltransferase</keyword>
<evidence type="ECO:0000256" key="19">
    <source>
        <dbReference type="PROSITE-ProRule" id="PRU00333"/>
    </source>
</evidence>
<dbReference type="Proteomes" id="UP000007161">
    <property type="component" value="Chromosome"/>
</dbReference>
<comment type="cofactor">
    <cofactor evidence="3">
        <name>methylcob(III)alamin</name>
        <dbReference type="ChEBI" id="CHEBI:28115"/>
    </cofactor>
</comment>
<evidence type="ECO:0000256" key="15">
    <source>
        <dbReference type="ARBA" id="ARBA00023167"/>
    </source>
</evidence>
<dbReference type="Gene3D" id="3.40.50.280">
    <property type="entry name" value="Cobalamin-binding domain"/>
    <property type="match status" value="1"/>
</dbReference>
<comment type="function">
    <text evidence="17">Catalyzes the transfer of a methyl group from methyl-cobalamin to homocysteine, yielding enzyme-bound cob(I)alamin and methionine. Subsequently, remethylates the cofactor using methyltetrahydrofolate.</text>
</comment>
<dbReference type="HOGENOM" id="CLU_004914_0_2_0"/>
<dbReference type="GO" id="GO:0046653">
    <property type="term" value="P:tetrahydrofolate metabolic process"/>
    <property type="evidence" value="ECO:0007669"/>
    <property type="project" value="TreeGrafter"/>
</dbReference>
<dbReference type="InterPro" id="IPR011005">
    <property type="entry name" value="Dihydropteroate_synth-like_sf"/>
</dbReference>
<keyword evidence="14 19" id="KW-0862">Zinc</keyword>
<feature type="domain" description="Pterin-binding" evidence="21">
    <location>
        <begin position="319"/>
        <end position="573"/>
    </location>
</feature>
<dbReference type="PANTHER" id="PTHR45833">
    <property type="entry name" value="METHIONINE SYNTHASE"/>
    <property type="match status" value="1"/>
</dbReference>
<dbReference type="PROSITE" id="PS51337">
    <property type="entry name" value="B12_BINDING_NTER"/>
    <property type="match status" value="1"/>
</dbReference>
<evidence type="ECO:0000259" key="23">
    <source>
        <dbReference type="PROSITE" id="PS51337"/>
    </source>
</evidence>
<dbReference type="InterPro" id="IPR036594">
    <property type="entry name" value="Meth_synthase_dom"/>
</dbReference>
<dbReference type="Pfam" id="PF02607">
    <property type="entry name" value="B12-binding_2"/>
    <property type="match status" value="1"/>
</dbReference>
<dbReference type="PANTHER" id="PTHR45833:SF1">
    <property type="entry name" value="METHIONINE SYNTHASE"/>
    <property type="match status" value="1"/>
</dbReference>
<keyword evidence="9" id="KW-0028">Amino-acid biosynthesis</keyword>
<evidence type="ECO:0000313" key="25">
    <source>
        <dbReference type="Proteomes" id="UP000007161"/>
    </source>
</evidence>
<evidence type="ECO:0000256" key="2">
    <source>
        <dbReference type="ARBA" id="ARBA00001947"/>
    </source>
</evidence>
<dbReference type="InterPro" id="IPR000489">
    <property type="entry name" value="Pterin-binding_dom"/>
</dbReference>
<reference evidence="24 25" key="1">
    <citation type="journal article" date="2012" name="J. Bacteriol.">
        <title>Complete Genome Sequence of the Thermophilic, Piezophilic, Heterotrophic Bacterium Marinitoga piezophila KA3.</title>
        <authorList>
            <person name="Lucas S."/>
            <person name="Han J."/>
            <person name="Lapidus A."/>
            <person name="Cheng J.F."/>
            <person name="Goodwin L.A."/>
            <person name="Pitluck S."/>
            <person name="Peters L."/>
            <person name="Mikhailova N."/>
            <person name="Teshima H."/>
            <person name="Detter J.C."/>
            <person name="Han C."/>
            <person name="Tapia R."/>
            <person name="Land M."/>
            <person name="Hauser L."/>
            <person name="Kyrpides N.C."/>
            <person name="Ivanova N."/>
            <person name="Pagani I."/>
            <person name="Vannier P."/>
            <person name="Oger P."/>
            <person name="Bartlett D.H."/>
            <person name="Noll K.M."/>
            <person name="Woyke T."/>
            <person name="Jebbar M."/>
        </authorList>
    </citation>
    <scope>NUCLEOTIDE SEQUENCE [LARGE SCALE GENOMIC DNA]</scope>
    <source>
        <strain evidence="25">DSM 14283 / JCM 11233 / KA3</strain>
    </source>
</reference>
<evidence type="ECO:0000256" key="13">
    <source>
        <dbReference type="ARBA" id="ARBA00022723"/>
    </source>
</evidence>
<keyword evidence="15" id="KW-0486">Methionine biosynthesis</keyword>
<dbReference type="Gene3D" id="3.20.20.20">
    <property type="entry name" value="Dihydropteroate synthase-like"/>
    <property type="match status" value="1"/>
</dbReference>
<dbReference type="SUPFAM" id="SSF47644">
    <property type="entry name" value="Methionine synthase domain"/>
    <property type="match status" value="1"/>
</dbReference>
<feature type="binding site" evidence="19">
    <location>
        <position position="276"/>
    </location>
    <ligand>
        <name>Zn(2+)</name>
        <dbReference type="ChEBI" id="CHEBI:29105"/>
    </ligand>
</feature>
<accession>H2J4L7</accession>
<dbReference type="Pfam" id="PF00809">
    <property type="entry name" value="Pterin_bind"/>
    <property type="match status" value="1"/>
</dbReference>
<protein>
    <recommendedName>
        <fullName evidence="7">Methionine synthase</fullName>
        <ecNumber evidence="6">2.1.1.13</ecNumber>
    </recommendedName>
    <alternativeName>
        <fullName evidence="18">5-methyltetrahydrofolate--homocysteine methyltransferase</fullName>
    </alternativeName>
</protein>
<evidence type="ECO:0000259" key="22">
    <source>
        <dbReference type="PROSITE" id="PS51332"/>
    </source>
</evidence>
<evidence type="ECO:0000256" key="6">
    <source>
        <dbReference type="ARBA" id="ARBA00012032"/>
    </source>
</evidence>
<dbReference type="eggNOG" id="COG1410">
    <property type="taxonomic scope" value="Bacteria"/>
</dbReference>
<dbReference type="PROSITE" id="PS50972">
    <property type="entry name" value="PTERIN_BINDING"/>
    <property type="match status" value="1"/>
</dbReference>
<dbReference type="GO" id="GO:0008705">
    <property type="term" value="F:methionine synthase activity"/>
    <property type="evidence" value="ECO:0007669"/>
    <property type="project" value="UniProtKB-EC"/>
</dbReference>
<evidence type="ECO:0000256" key="3">
    <source>
        <dbReference type="ARBA" id="ARBA00001956"/>
    </source>
</evidence>
<comment type="catalytic activity">
    <reaction evidence="1">
        <text>(6S)-5-methyl-5,6,7,8-tetrahydrofolate + L-homocysteine = (6S)-5,6,7,8-tetrahydrofolate + L-methionine</text>
        <dbReference type="Rhea" id="RHEA:11172"/>
        <dbReference type="ChEBI" id="CHEBI:18608"/>
        <dbReference type="ChEBI" id="CHEBI:57453"/>
        <dbReference type="ChEBI" id="CHEBI:57844"/>
        <dbReference type="ChEBI" id="CHEBI:58199"/>
        <dbReference type="EC" id="2.1.1.13"/>
    </reaction>
</comment>
<evidence type="ECO:0000256" key="14">
    <source>
        <dbReference type="ARBA" id="ARBA00022833"/>
    </source>
</evidence>
<evidence type="ECO:0000259" key="20">
    <source>
        <dbReference type="PROSITE" id="PS50970"/>
    </source>
</evidence>
<name>H2J4L7_MARPK</name>
<dbReference type="InterPro" id="IPR006158">
    <property type="entry name" value="Cobalamin-bd"/>
</dbReference>
<dbReference type="GO" id="GO:0005829">
    <property type="term" value="C:cytosol"/>
    <property type="evidence" value="ECO:0007669"/>
    <property type="project" value="TreeGrafter"/>
</dbReference>
<dbReference type="KEGG" id="mpz:Marpi_1569"/>
<comment type="similarity">
    <text evidence="5">Belongs to the vitamin-B12 dependent methionine synthase family.</text>
</comment>
<dbReference type="Gene3D" id="1.10.1240.10">
    <property type="entry name" value="Methionine synthase domain"/>
    <property type="match status" value="1"/>
</dbReference>
<dbReference type="GO" id="GO:0031419">
    <property type="term" value="F:cobalamin binding"/>
    <property type="evidence" value="ECO:0007669"/>
    <property type="project" value="UniProtKB-KW"/>
</dbReference>
<dbReference type="InterPro" id="IPR003726">
    <property type="entry name" value="HCY_dom"/>
</dbReference>
<dbReference type="InterPro" id="IPR036589">
    <property type="entry name" value="HCY_dom_sf"/>
</dbReference>
<evidence type="ECO:0000256" key="18">
    <source>
        <dbReference type="ARBA" id="ARBA00031040"/>
    </source>
</evidence>
<dbReference type="SUPFAM" id="SSF52242">
    <property type="entry name" value="Cobalamin (vitamin B12)-binding domain"/>
    <property type="match status" value="1"/>
</dbReference>
<keyword evidence="11 19" id="KW-0808">Transferase</keyword>
<dbReference type="PROSITE" id="PS50970">
    <property type="entry name" value="HCY"/>
    <property type="match status" value="1"/>
</dbReference>
<comment type="cofactor">
    <cofactor evidence="2 19">
        <name>Zn(2+)</name>
        <dbReference type="ChEBI" id="CHEBI:29105"/>
    </cofactor>
</comment>
<dbReference type="EC" id="2.1.1.13" evidence="6"/>
<evidence type="ECO:0000256" key="16">
    <source>
        <dbReference type="ARBA" id="ARBA00023285"/>
    </source>
</evidence>
<dbReference type="Pfam" id="PF02574">
    <property type="entry name" value="S-methyl_trans"/>
    <property type="match status" value="1"/>
</dbReference>
<dbReference type="eggNOG" id="COG0646">
    <property type="taxonomic scope" value="Bacteria"/>
</dbReference>
<dbReference type="GO" id="GO:0050667">
    <property type="term" value="P:homocysteine metabolic process"/>
    <property type="evidence" value="ECO:0007669"/>
    <property type="project" value="TreeGrafter"/>
</dbReference>
<evidence type="ECO:0000256" key="10">
    <source>
        <dbReference type="ARBA" id="ARBA00022628"/>
    </source>
</evidence>
<keyword evidence="10" id="KW-0846">Cobalamin</keyword>
<evidence type="ECO:0000256" key="17">
    <source>
        <dbReference type="ARBA" id="ARBA00025552"/>
    </source>
</evidence>
<dbReference type="GO" id="GO:0032259">
    <property type="term" value="P:methylation"/>
    <property type="evidence" value="ECO:0007669"/>
    <property type="project" value="UniProtKB-KW"/>
</dbReference>
<evidence type="ECO:0000256" key="4">
    <source>
        <dbReference type="ARBA" id="ARBA00005178"/>
    </source>
</evidence>
<keyword evidence="12" id="KW-0949">S-adenosyl-L-methionine</keyword>
<feature type="binding site" evidence="19">
    <location>
        <position position="277"/>
    </location>
    <ligand>
        <name>Zn(2+)</name>
        <dbReference type="ChEBI" id="CHEBI:29105"/>
    </ligand>
</feature>
<dbReference type="EMBL" id="CP003257">
    <property type="protein sequence ID" value="AEX85959.1"/>
    <property type="molecule type" value="Genomic_DNA"/>
</dbReference>
<dbReference type="PROSITE" id="PS51332">
    <property type="entry name" value="B12_BINDING"/>
    <property type="match status" value="1"/>
</dbReference>
<evidence type="ECO:0000256" key="11">
    <source>
        <dbReference type="ARBA" id="ARBA00022679"/>
    </source>
</evidence>
<reference evidence="25" key="2">
    <citation type="submission" date="2012-01" db="EMBL/GenBank/DDBJ databases">
        <title>Complete sequence of chromosome of Marinitoga piezophila KA3.</title>
        <authorList>
            <person name="Lucas S."/>
            <person name="Han J."/>
            <person name="Lapidus A."/>
            <person name="Cheng J.-F."/>
            <person name="Goodwin L."/>
            <person name="Pitluck S."/>
            <person name="Peters L."/>
            <person name="Mikhailova N."/>
            <person name="Teshima H."/>
            <person name="Detter J.C."/>
            <person name="Han C."/>
            <person name="Tapia R."/>
            <person name="Land M."/>
            <person name="Hauser L."/>
            <person name="Kyrpides N."/>
            <person name="Ivanova N."/>
            <person name="Pagani I."/>
            <person name="Jebbar M."/>
            <person name="Vannier P."/>
            <person name="Oger P."/>
            <person name="Cario A."/>
            <person name="Bartlett D."/>
            <person name="Noll K.M."/>
            <person name="Woyke T."/>
        </authorList>
    </citation>
    <scope>NUCLEOTIDE SEQUENCE [LARGE SCALE GENOMIC DNA]</scope>
    <source>
        <strain evidence="25">DSM 14283 / JCM 11233 / KA3</strain>
    </source>
</reference>
<comment type="pathway">
    <text evidence="4">Amino-acid biosynthesis; L-methionine biosynthesis via de novo pathway; L-methionine from L-homocysteine (MetH route): step 1/1.</text>
</comment>